<evidence type="ECO:0000313" key="9">
    <source>
        <dbReference type="Proteomes" id="UP000800235"/>
    </source>
</evidence>
<feature type="domain" description="Rhodopsin" evidence="7">
    <location>
        <begin position="45"/>
        <end position="281"/>
    </location>
</feature>
<name>A0A9P4NSA3_9PEZI</name>
<dbReference type="EMBL" id="MU007036">
    <property type="protein sequence ID" value="KAF2430786.1"/>
    <property type="molecule type" value="Genomic_DNA"/>
</dbReference>
<dbReference type="InterPro" id="IPR052337">
    <property type="entry name" value="SAT4-like"/>
</dbReference>
<dbReference type="OrthoDB" id="5401779at2759"/>
<evidence type="ECO:0000259" key="7">
    <source>
        <dbReference type="Pfam" id="PF20684"/>
    </source>
</evidence>
<feature type="transmembrane region" description="Helical" evidence="6">
    <location>
        <begin position="61"/>
        <end position="86"/>
    </location>
</feature>
<comment type="caution">
    <text evidence="8">The sequence shown here is derived from an EMBL/GenBank/DDBJ whole genome shotgun (WGS) entry which is preliminary data.</text>
</comment>
<feature type="transmembrane region" description="Helical" evidence="6">
    <location>
        <begin position="142"/>
        <end position="169"/>
    </location>
</feature>
<protein>
    <recommendedName>
        <fullName evidence="7">Rhodopsin domain-containing protein</fullName>
    </recommendedName>
</protein>
<proteinExistence type="inferred from homology"/>
<keyword evidence="4 6" id="KW-0472">Membrane</keyword>
<organism evidence="8 9">
    <name type="scientific">Tothia fuscella</name>
    <dbReference type="NCBI Taxonomy" id="1048955"/>
    <lineage>
        <taxon>Eukaryota</taxon>
        <taxon>Fungi</taxon>
        <taxon>Dikarya</taxon>
        <taxon>Ascomycota</taxon>
        <taxon>Pezizomycotina</taxon>
        <taxon>Dothideomycetes</taxon>
        <taxon>Pleosporomycetidae</taxon>
        <taxon>Venturiales</taxon>
        <taxon>Cylindrosympodiaceae</taxon>
        <taxon>Tothia</taxon>
    </lineage>
</organism>
<dbReference type="InterPro" id="IPR049326">
    <property type="entry name" value="Rhodopsin_dom_fungi"/>
</dbReference>
<evidence type="ECO:0000256" key="3">
    <source>
        <dbReference type="ARBA" id="ARBA00022989"/>
    </source>
</evidence>
<dbReference type="PANTHER" id="PTHR33048">
    <property type="entry name" value="PTH11-LIKE INTEGRAL MEMBRANE PROTEIN (AFU_ORTHOLOGUE AFUA_5G11245)"/>
    <property type="match status" value="1"/>
</dbReference>
<keyword evidence="2 6" id="KW-0812">Transmembrane</keyword>
<accession>A0A9P4NSA3</accession>
<dbReference type="AlphaFoldDB" id="A0A9P4NSA3"/>
<dbReference type="Proteomes" id="UP000800235">
    <property type="component" value="Unassembled WGS sequence"/>
</dbReference>
<keyword evidence="3 6" id="KW-1133">Transmembrane helix</keyword>
<sequence>MGGEQLTGWPPLNYNNPPPHPETRRALLLGIEAPLTALALLFVGARFYSRTYIKRVIGWDDYCMLAAALFAATVTMLHCYGTKYAIGFHITDVHPSWIKPTAKITWGSLVLYAPTASLAKISICLSYLRLFPSTSDRRFAQFGIAFSVLYCIIVTVLNIVQCLPIHAYWEPVAAWKCINREALTIASQAVNSLSDFLIFLWPARTLSGIRLPPAQRFGLIFVFSIGVIICIAGVFRIWYLTVYFDSYDIFYEGATVFILAGIETNVGIICGSLPGCKPLLASLFPRVFGSNYSTMSQNRYVLPGQRMSLRFPPEERVYLPPERTSSTISMESVPVKLEVRQSTPDSEPWGRNMKTSIAILTPVPEAWSPTVSERMHERGATSWFIENERDTP</sequence>
<keyword evidence="9" id="KW-1185">Reference proteome</keyword>
<comment type="similarity">
    <text evidence="5">Belongs to the SAT4 family.</text>
</comment>
<dbReference type="Pfam" id="PF20684">
    <property type="entry name" value="Fung_rhodopsin"/>
    <property type="match status" value="1"/>
</dbReference>
<reference evidence="8" key="1">
    <citation type="journal article" date="2020" name="Stud. Mycol.">
        <title>101 Dothideomycetes genomes: a test case for predicting lifestyles and emergence of pathogens.</title>
        <authorList>
            <person name="Haridas S."/>
            <person name="Albert R."/>
            <person name="Binder M."/>
            <person name="Bloem J."/>
            <person name="Labutti K."/>
            <person name="Salamov A."/>
            <person name="Andreopoulos B."/>
            <person name="Baker S."/>
            <person name="Barry K."/>
            <person name="Bills G."/>
            <person name="Bluhm B."/>
            <person name="Cannon C."/>
            <person name="Castanera R."/>
            <person name="Culley D."/>
            <person name="Daum C."/>
            <person name="Ezra D."/>
            <person name="Gonzalez J."/>
            <person name="Henrissat B."/>
            <person name="Kuo A."/>
            <person name="Liang C."/>
            <person name="Lipzen A."/>
            <person name="Lutzoni F."/>
            <person name="Magnuson J."/>
            <person name="Mondo S."/>
            <person name="Nolan M."/>
            <person name="Ohm R."/>
            <person name="Pangilinan J."/>
            <person name="Park H.-J."/>
            <person name="Ramirez L."/>
            <person name="Alfaro M."/>
            <person name="Sun H."/>
            <person name="Tritt A."/>
            <person name="Yoshinaga Y."/>
            <person name="Zwiers L.-H."/>
            <person name="Turgeon B."/>
            <person name="Goodwin S."/>
            <person name="Spatafora J."/>
            <person name="Crous P."/>
            <person name="Grigoriev I."/>
        </authorList>
    </citation>
    <scope>NUCLEOTIDE SEQUENCE</scope>
    <source>
        <strain evidence="8">CBS 130266</strain>
    </source>
</reference>
<evidence type="ECO:0000256" key="1">
    <source>
        <dbReference type="ARBA" id="ARBA00004141"/>
    </source>
</evidence>
<evidence type="ECO:0000256" key="4">
    <source>
        <dbReference type="ARBA" id="ARBA00023136"/>
    </source>
</evidence>
<dbReference type="GO" id="GO:0016020">
    <property type="term" value="C:membrane"/>
    <property type="evidence" value="ECO:0007669"/>
    <property type="project" value="UniProtKB-SubCell"/>
</dbReference>
<evidence type="ECO:0000256" key="6">
    <source>
        <dbReference type="SAM" id="Phobius"/>
    </source>
</evidence>
<comment type="subcellular location">
    <subcellularLocation>
        <location evidence="1">Membrane</location>
        <topology evidence="1">Multi-pass membrane protein</topology>
    </subcellularLocation>
</comment>
<feature type="transmembrane region" description="Helical" evidence="6">
    <location>
        <begin position="26"/>
        <end position="49"/>
    </location>
</feature>
<evidence type="ECO:0000256" key="5">
    <source>
        <dbReference type="ARBA" id="ARBA00038359"/>
    </source>
</evidence>
<dbReference type="PANTHER" id="PTHR33048:SF129">
    <property type="entry name" value="INTEGRAL MEMBRANE PROTEIN-RELATED"/>
    <property type="match status" value="1"/>
</dbReference>
<evidence type="ECO:0000256" key="2">
    <source>
        <dbReference type="ARBA" id="ARBA00022692"/>
    </source>
</evidence>
<gene>
    <name evidence="8" type="ORF">EJ08DRAFT_696998</name>
</gene>
<evidence type="ECO:0000313" key="8">
    <source>
        <dbReference type="EMBL" id="KAF2430786.1"/>
    </source>
</evidence>
<feature type="transmembrane region" description="Helical" evidence="6">
    <location>
        <begin position="106"/>
        <end position="130"/>
    </location>
</feature>
<feature type="transmembrane region" description="Helical" evidence="6">
    <location>
        <begin position="218"/>
        <end position="239"/>
    </location>
</feature>